<evidence type="ECO:0000256" key="14">
    <source>
        <dbReference type="SAM" id="Phobius"/>
    </source>
</evidence>
<sequence length="2349" mass="265632">MAFLHQLKLLLWKNYTLKKRTPFILCIELVVPLILFLILVTIRIHRQPIQSKGDSWYPNALPSAGIVALLQSLCKGGDKIGSNGYKYYPNASINQILSDIVDVSNTPVLKALIDFKELEEDFTQLNLENFSNKIDDVRFQNMFNSKDSLQSFFLKNLSLPSNIVDDLMDTKLNSSKIFTFLKDNYMLVNLFVSNYTKVNDIQNEFQNQNAFTKMEEINSFYESSFLSDEIKSSVCSPDFLDWFSDEKVRQDLFKMSKLEDAFKTLSKLAKDMKLNLTNIERRVNSSRSHQAKQNMNDLWAVLSPLICGTPPEPSSDEHHNHRSHDSFSDLLSGSGESTRALKVMLYMMTNDPMILYSPNGTDADRVISKSAYILNTMKSSKDLANKWLSMSSGFQSFLYKNQTQMFLKDLLKLVDNFSNLNRSIFQEYDDIFNISSELQNYLVSNNKYSQFNFSKEALKQVISSFIVSNHQTNLVLKQMRLIDYMAKGWVAIFDPMKLDLFSGFPNETLMMEYISNITSNNKARKPILSAIVFDNINPDGSLPKHVVYRIRMNSLTLPSTQKIRTPYWVPGPQSSQSSYFHYGFAWLQDQLERAIIEVQTNQSVVAPGLYVEEIPYPCYLDDNFMFVLQYIMPLCVVVSFIYTVAILTQSIVYEKEHRLKEVMKMMGLSNTVHWTAWFITSVTIMMCIVILMTVVLKFGGILKYSNTAVVFLFLTLAALATTNFCFLMSIFFSKAKIAAACGGIIYFVTYMPYVFISVQEGGSHPQKIDAGYKSLASLFSTTALGLGSRYFALFEQNGVGVQWDNIGSSPAEDDTFNLLQVISMFVVDIFLYAILAWYIEAVHPGTYGIPRPWYFPFQLSYWFGPNFKTDSSLFKCFNTYKRVHSTLNVYPNTPALLAMEQEPSHLKLGVVIDSLFKTYGRGLPPAVDHLSLNLYEGQITSFLGHNGAGKTTTMSLLTGLFPPTSGTALIYGNDIHTDMDKIRTSLGMCPQHNVLYDKLTVEEHLWFYARLKGMHEEDVQEETNQILKDISMPEKRNSKVNTLSGGMKRKLSVAIAFVGGSRTVILDEPTAGVDPYARRAIWELLEKYKNDRTILLSTHFMDEADILGDRIAIISHGKLRCCGSSLFLKTKFGDGYHLTLVKEEKKSSILLDECDVLVNNNVTELTSFIKKSIPTAQLLCETPYEISYILPDKGKDKKGKLRNLIERLEDNKELLGCSSFGLHDTTLEEVFLKVTEANIQGEQDNELTTNVNSYHPSSPTSTSSRDFMLIEKQGSEVAELPLLQNHAQSVICSPPRSKHIRSLSSDSSSISSPKLVSSCAHRRTPSGNYCGHRRAISNDLSFALHSGNIQDPRAILQKVRQKECNRLTKKTELWKHHASGSRVVGKSFHVWQQFYALLLKRLHHTRRNIQGLLTHILLPGLFVSIAMSVALAQPKGDSYPPLVLSSAMFHPPPFFIPFTNNKNGDLALSFKLENTLKLPSGFGADCVLNGEVVPHSMSIKYLQKNVKKYFDKYCLDKISPNFQNIKKPYYPTYGKPACRCKIPEWIFECDKGIEGKPETFTSVAQDTFLNITNQDFKTYLLNTNYLFKRRRYGALGFGDLQSTITKKLEESEYTDIQKLYVRQTARVWFSNKGFHAMPAFINAMNNAILRAYVTPKMGNPAAYGITAITHPLNTTQNVLNLDSIKQGTDAIIALFVIIAMSFVPASFVVFLVMERTTQSKHIQYVSGLHPLFYWLSNYLWDILTFLIPAGACMIIFYIFNVPAYASRTNFPAVCALFMCYGWSITPMMYPASFLFREASTAYVVLIVVNLFVGITCLVTTSILQLFPNDHQLAFVLEVVKVIFLVFPNYCLGRGLMDLAYNELMNMVNAQIGQFEKIHSPFEWQIVTRSLVYMFSEGVIFFIFTLFIEYKCMKRRASNSKDGSSQKLDQDVASEKYRVLSGGADNDLLRVENLAKIYNSNQGKLLAVNNLYFGVAKGECFGLLGVNGAGKSTTFKMLTGDTSITSGDAFVENYSVVRNLLNVHSKIGYCPQFDALFDHLTAEEHLYFYARLKGIPELEIKNVCDWLIKKMALSRFANQRSKIYSGGNKRKLSTAIALIGNPSLVFMDEPTTGMDPGARRFLWNIILSIIEEGTRSVVLTSHSMEECEALCTRLAIMVNGQFQCIGSTQHIKNRFGDGYIIVIRVKGSPSNMLPVKKFMEENFFNCVMKETHHNVAQYQVPSSSNVSLSNIFKNLEDVCEQLLIEDYSVSQTSLDNVFVSFAKYQKDAITQVNGSPLKAPKSALKTIKSNWRKAKVALGRSRSAKFERFVQLPMEEELGNIGENEDEIILSTADDVALLSNSGRLSFEVA</sequence>
<protein>
    <submittedName>
        <fullName evidence="16">ATP-binding cassette sub-family A member 2</fullName>
    </submittedName>
</protein>
<dbReference type="Pfam" id="PF00005">
    <property type="entry name" value="ABC_tran"/>
    <property type="match status" value="2"/>
</dbReference>
<feature type="transmembrane region" description="Helical" evidence="14">
    <location>
        <begin position="21"/>
        <end position="42"/>
    </location>
</feature>
<evidence type="ECO:0000259" key="15">
    <source>
        <dbReference type="PROSITE" id="PS50893"/>
    </source>
</evidence>
<dbReference type="InterPro" id="IPR056264">
    <property type="entry name" value="R2_ABCA1-4-like"/>
</dbReference>
<evidence type="ECO:0000256" key="11">
    <source>
        <dbReference type="ARBA" id="ARBA00023136"/>
    </source>
</evidence>
<feature type="transmembrane region" description="Helical" evidence="14">
    <location>
        <begin position="737"/>
        <end position="756"/>
    </location>
</feature>
<dbReference type="GO" id="GO:0005524">
    <property type="term" value="F:ATP binding"/>
    <property type="evidence" value="ECO:0007669"/>
    <property type="project" value="UniProtKB-KW"/>
</dbReference>
<dbReference type="PANTHER" id="PTHR19229:SF36">
    <property type="entry name" value="ATP-BINDING CASSETTE SUB-FAMILY A MEMBER 2"/>
    <property type="match status" value="1"/>
</dbReference>
<dbReference type="InterPro" id="IPR003593">
    <property type="entry name" value="AAA+_ATPase"/>
</dbReference>
<keyword evidence="5 14" id="KW-0812">Transmembrane</keyword>
<evidence type="ECO:0000256" key="12">
    <source>
        <dbReference type="ARBA" id="ARBA00023180"/>
    </source>
</evidence>
<dbReference type="PROSITE" id="PS00211">
    <property type="entry name" value="ABC_TRANSPORTER_1"/>
    <property type="match status" value="1"/>
</dbReference>
<dbReference type="CDD" id="cd03263">
    <property type="entry name" value="ABC_subfamily_A"/>
    <property type="match status" value="2"/>
</dbReference>
<dbReference type="FunFam" id="3.40.50.300:FF:000327">
    <property type="entry name" value="ATP-binding cassette sub-family A member 3"/>
    <property type="match status" value="1"/>
</dbReference>
<comment type="similarity">
    <text evidence="3">Belongs to the ABC transporter superfamily. ABCA family.</text>
</comment>
<feature type="transmembrane region" description="Helical" evidence="14">
    <location>
        <begin position="1890"/>
        <end position="1909"/>
    </location>
</feature>
<name>T2M5G8_HYDVU</name>
<feature type="transmembrane region" description="Helical" evidence="14">
    <location>
        <begin position="818"/>
        <end position="839"/>
    </location>
</feature>
<feature type="domain" description="ABC transporter" evidence="15">
    <location>
        <begin position="910"/>
        <end position="1141"/>
    </location>
</feature>
<evidence type="ECO:0000256" key="7">
    <source>
        <dbReference type="ARBA" id="ARBA00022741"/>
    </source>
</evidence>
<evidence type="ECO:0000256" key="5">
    <source>
        <dbReference type="ARBA" id="ARBA00022692"/>
    </source>
</evidence>
<feature type="transmembrane region" description="Helical" evidence="14">
    <location>
        <begin position="708"/>
        <end position="730"/>
    </location>
</feature>
<feature type="domain" description="ABC transporter" evidence="15">
    <location>
        <begin position="1948"/>
        <end position="2183"/>
    </location>
</feature>
<feature type="transmembrane region" description="Helical" evidence="14">
    <location>
        <begin position="1732"/>
        <end position="1758"/>
    </location>
</feature>
<dbReference type="InterPro" id="IPR003439">
    <property type="entry name" value="ABC_transporter-like_ATP-bd"/>
</dbReference>
<dbReference type="PROSITE" id="PS50893">
    <property type="entry name" value="ABC_TRANSPORTER_2"/>
    <property type="match status" value="2"/>
</dbReference>
<evidence type="ECO:0000256" key="2">
    <source>
        <dbReference type="ARBA" id="ARBA00004608"/>
    </source>
</evidence>
<comment type="subcellular location">
    <subcellularLocation>
        <location evidence="1">Endomembrane system</location>
        <topology evidence="1">Multi-pass membrane protein</topology>
    </subcellularLocation>
    <subcellularLocation>
        <location evidence="2">Endosome membrane</location>
    </subcellularLocation>
</comment>
<dbReference type="InterPro" id="IPR027417">
    <property type="entry name" value="P-loop_NTPase"/>
</dbReference>
<keyword evidence="7" id="KW-0547">Nucleotide-binding</keyword>
<dbReference type="Pfam" id="PF23321">
    <property type="entry name" value="R1_ABCA1"/>
    <property type="match status" value="1"/>
</dbReference>
<keyword evidence="8" id="KW-0967">Endosome</keyword>
<dbReference type="InterPro" id="IPR017871">
    <property type="entry name" value="ABC_transporter-like_CS"/>
</dbReference>
<dbReference type="GO" id="GO:0051246">
    <property type="term" value="P:regulation of protein metabolic process"/>
    <property type="evidence" value="ECO:0007669"/>
    <property type="project" value="UniProtKB-ARBA"/>
</dbReference>
<accession>T2M5G8</accession>
<dbReference type="GO" id="GO:0016887">
    <property type="term" value="F:ATP hydrolysis activity"/>
    <property type="evidence" value="ECO:0007669"/>
    <property type="project" value="InterPro"/>
</dbReference>
<dbReference type="OrthoDB" id="6019247at2759"/>
<keyword evidence="9 16" id="KW-0067">ATP-binding</keyword>
<keyword evidence="12" id="KW-0325">Glycoprotein</keyword>
<keyword evidence="4" id="KW-0813">Transport</keyword>
<evidence type="ECO:0000256" key="6">
    <source>
        <dbReference type="ARBA" id="ARBA00022737"/>
    </source>
</evidence>
<feature type="transmembrane region" description="Helical" evidence="14">
    <location>
        <begin position="674"/>
        <end position="696"/>
    </location>
</feature>
<evidence type="ECO:0000256" key="13">
    <source>
        <dbReference type="SAM" id="MobiDB-lite"/>
    </source>
</evidence>
<evidence type="ECO:0000256" key="9">
    <source>
        <dbReference type="ARBA" id="ARBA00022840"/>
    </source>
</evidence>
<feature type="compositionally biased region" description="Basic and acidic residues" evidence="13">
    <location>
        <begin position="315"/>
        <end position="327"/>
    </location>
</feature>
<evidence type="ECO:0000256" key="10">
    <source>
        <dbReference type="ARBA" id="ARBA00022989"/>
    </source>
</evidence>
<dbReference type="PANTHER" id="PTHR19229">
    <property type="entry name" value="ATP-BINDING CASSETTE TRANSPORTER SUBFAMILY A ABCA"/>
    <property type="match status" value="1"/>
</dbReference>
<reference evidence="16" key="1">
    <citation type="journal article" date="2013" name="Genome Biol. Evol.">
        <title>Punctuated emergences of genetic and phenotypic innovations in eumetazoan, bilaterian, euteleostome, and hominidae ancestors.</title>
        <authorList>
            <person name="Wenger Y."/>
            <person name="Galliot B."/>
        </authorList>
    </citation>
    <scope>NUCLEOTIDE SEQUENCE</scope>
    <source>
        <tissue evidence="16">Whole animals</tissue>
    </source>
</reference>
<evidence type="ECO:0000256" key="8">
    <source>
        <dbReference type="ARBA" id="ARBA00022753"/>
    </source>
</evidence>
<evidence type="ECO:0000256" key="1">
    <source>
        <dbReference type="ARBA" id="ARBA00004127"/>
    </source>
</evidence>
<feature type="transmembrane region" description="Helical" evidence="14">
    <location>
        <begin position="1770"/>
        <end position="1789"/>
    </location>
</feature>
<dbReference type="InterPro" id="IPR013525">
    <property type="entry name" value="ABC2_TM"/>
</dbReference>
<dbReference type="GO" id="GO:0010008">
    <property type="term" value="C:endosome membrane"/>
    <property type="evidence" value="ECO:0007669"/>
    <property type="project" value="UniProtKB-SubCell"/>
</dbReference>
<keyword evidence="11 14" id="KW-0472">Membrane</keyword>
<gene>
    <name evidence="16" type="primary">ABCA2</name>
</gene>
<dbReference type="SMART" id="SM00382">
    <property type="entry name" value="AAA"/>
    <property type="match status" value="2"/>
</dbReference>
<feature type="transmembrane region" description="Helical" evidence="14">
    <location>
        <begin position="1801"/>
        <end position="1826"/>
    </location>
</feature>
<dbReference type="GO" id="GO:0005319">
    <property type="term" value="F:lipid transporter activity"/>
    <property type="evidence" value="ECO:0007669"/>
    <property type="project" value="TreeGrafter"/>
</dbReference>
<evidence type="ECO:0000256" key="4">
    <source>
        <dbReference type="ARBA" id="ARBA00022448"/>
    </source>
</evidence>
<dbReference type="Gene3D" id="3.40.50.300">
    <property type="entry name" value="P-loop containing nucleotide triphosphate hydrolases"/>
    <property type="match status" value="2"/>
</dbReference>
<feature type="region of interest" description="Disordered" evidence="13">
    <location>
        <begin position="310"/>
        <end position="330"/>
    </location>
</feature>
<proteinExistence type="evidence at transcript level"/>
<keyword evidence="6" id="KW-0677">Repeat</keyword>
<dbReference type="EMBL" id="HAAD01001306">
    <property type="protein sequence ID" value="CDG67538.1"/>
    <property type="molecule type" value="mRNA"/>
</dbReference>
<dbReference type="InterPro" id="IPR026082">
    <property type="entry name" value="ABCA"/>
</dbReference>
<dbReference type="FunFam" id="3.40.50.300:FF:000511">
    <property type="entry name" value="ATP-binding cassette, sub-family A (ABC1), member 2"/>
    <property type="match status" value="1"/>
</dbReference>
<evidence type="ECO:0000313" key="16">
    <source>
        <dbReference type="EMBL" id="CDG67538.1"/>
    </source>
</evidence>
<evidence type="ECO:0000256" key="3">
    <source>
        <dbReference type="ARBA" id="ARBA00008869"/>
    </source>
</evidence>
<dbReference type="GO" id="GO:0140359">
    <property type="term" value="F:ABC-type transporter activity"/>
    <property type="evidence" value="ECO:0007669"/>
    <property type="project" value="InterPro"/>
</dbReference>
<organism evidence="16">
    <name type="scientific">Hydra vulgaris</name>
    <name type="common">Hydra</name>
    <name type="synonym">Hydra attenuata</name>
    <dbReference type="NCBI Taxonomy" id="6087"/>
    <lineage>
        <taxon>Eukaryota</taxon>
        <taxon>Metazoa</taxon>
        <taxon>Cnidaria</taxon>
        <taxon>Hydrozoa</taxon>
        <taxon>Hydroidolina</taxon>
        <taxon>Anthoathecata</taxon>
        <taxon>Aplanulata</taxon>
        <taxon>Hydridae</taxon>
        <taxon>Hydra</taxon>
    </lineage>
</organism>
<feature type="transmembrane region" description="Helical" evidence="14">
    <location>
        <begin position="1832"/>
        <end position="1851"/>
    </location>
</feature>
<feature type="transmembrane region" description="Helical" evidence="14">
    <location>
        <begin position="630"/>
        <end position="653"/>
    </location>
</feature>
<keyword evidence="10 14" id="KW-1133">Transmembrane helix</keyword>
<dbReference type="SUPFAM" id="SSF52540">
    <property type="entry name" value="P-loop containing nucleoside triphosphate hydrolases"/>
    <property type="match status" value="2"/>
</dbReference>
<dbReference type="Pfam" id="PF12698">
    <property type="entry name" value="ABC2_membrane_3"/>
    <property type="match status" value="2"/>
</dbReference>
<feature type="transmembrane region" description="Helical" evidence="14">
    <location>
        <begin position="1690"/>
        <end position="1712"/>
    </location>
</feature>